<proteinExistence type="predicted"/>
<evidence type="ECO:0000313" key="3">
    <source>
        <dbReference type="EMBL" id="AIB12265.1"/>
    </source>
</evidence>
<dbReference type="InterPro" id="IPR034139">
    <property type="entry name" value="TOPRIM_OLD"/>
</dbReference>
<dbReference type="KEGG" id="abq:ABAZ39_09685"/>
<dbReference type="Gene3D" id="3.40.50.300">
    <property type="entry name" value="P-loop containing nucleotide triphosphate hydrolases"/>
    <property type="match status" value="1"/>
</dbReference>
<dbReference type="InterPro" id="IPR027417">
    <property type="entry name" value="P-loop_NTPase"/>
</dbReference>
<dbReference type="RefSeq" id="WP_081862937.1">
    <property type="nucleotide sequence ID" value="NZ_CP007793.1"/>
</dbReference>
<feature type="domain" description="OLD protein-like TOPRIM" evidence="2">
    <location>
        <begin position="429"/>
        <end position="494"/>
    </location>
</feature>
<dbReference type="CDD" id="cd01026">
    <property type="entry name" value="TOPRIM_OLD"/>
    <property type="match status" value="1"/>
</dbReference>
<reference evidence="3 4" key="1">
    <citation type="journal article" date="2014" name="Genome Announc.">
        <title>Complete Genome Sequence of the Model Rhizosphere Strain Azospirillum brasilense Az39, Successfully Applied in Agriculture.</title>
        <authorList>
            <person name="Rivera D."/>
            <person name="Revale S."/>
            <person name="Molina R."/>
            <person name="Gualpa J."/>
            <person name="Puente M."/>
            <person name="Maroniche G."/>
            <person name="Paris G."/>
            <person name="Baker D."/>
            <person name="Clavijo B."/>
            <person name="McLay K."/>
            <person name="Spaepen S."/>
            <person name="Perticari A."/>
            <person name="Vazquez M."/>
            <person name="Wisniewski-Dye F."/>
            <person name="Watkins C."/>
            <person name="Martinez-Abarca F."/>
            <person name="Vanderleyden J."/>
            <person name="Cassan F."/>
        </authorList>
    </citation>
    <scope>NUCLEOTIDE SEQUENCE [LARGE SCALE GENOMIC DNA]</scope>
    <source>
        <strain evidence="3 4">Az39</strain>
    </source>
</reference>
<dbReference type="InterPro" id="IPR041685">
    <property type="entry name" value="AAA_GajA/Old/RecF-like"/>
</dbReference>
<dbReference type="Pfam" id="PF20469">
    <property type="entry name" value="OLD-like_TOPRIM"/>
    <property type="match status" value="1"/>
</dbReference>
<organism evidence="3 4">
    <name type="scientific">Azospirillum argentinense</name>
    <dbReference type="NCBI Taxonomy" id="2970906"/>
    <lineage>
        <taxon>Bacteria</taxon>
        <taxon>Pseudomonadati</taxon>
        <taxon>Pseudomonadota</taxon>
        <taxon>Alphaproteobacteria</taxon>
        <taxon>Rhodospirillales</taxon>
        <taxon>Azospirillaceae</taxon>
        <taxon>Azospirillum</taxon>
    </lineage>
</organism>
<accession>A0A060DHL8</accession>
<evidence type="ECO:0008006" key="5">
    <source>
        <dbReference type="Google" id="ProtNLM"/>
    </source>
</evidence>
<dbReference type="PANTHER" id="PTHR43581">
    <property type="entry name" value="ATP/GTP PHOSPHATASE"/>
    <property type="match status" value="1"/>
</dbReference>
<dbReference type="AlphaFoldDB" id="A0A060DHL8"/>
<gene>
    <name evidence="3" type="ORF">ABAZ39_09685</name>
</gene>
<dbReference type="InterPro" id="IPR051396">
    <property type="entry name" value="Bact_Antivir_Def_Nuclease"/>
</dbReference>
<feature type="domain" description="Endonuclease GajA/Old nuclease/RecF-like AAA" evidence="1">
    <location>
        <begin position="189"/>
        <end position="335"/>
    </location>
</feature>
<dbReference type="EMBL" id="CP007793">
    <property type="protein sequence ID" value="AIB12265.1"/>
    <property type="molecule type" value="Genomic_DNA"/>
</dbReference>
<dbReference type="SUPFAM" id="SSF52540">
    <property type="entry name" value="P-loop containing nucleoside triphosphate hydrolases"/>
    <property type="match status" value="1"/>
</dbReference>
<dbReference type="Pfam" id="PF13175">
    <property type="entry name" value="AAA_15"/>
    <property type="match status" value="2"/>
</dbReference>
<evidence type="ECO:0000259" key="1">
    <source>
        <dbReference type="Pfam" id="PF13175"/>
    </source>
</evidence>
<sequence length="593" mass="66254">MKITKVDIKNFRSIHYASFDLYDYTMLVGSNNAGKSTVINALRVFYDDITWADGDLPRVAGENKEAWIDIEYRLTEQEYDSLPDKYKGGHHHLKVRKYLRSDEHPTRVKAKQSNLYAHLPDGTIEESLFFGARSISQAKLGDVIYVPVLSTPTETLKVSGASPFRNIVSFLLKKVVEKSESYADLGKAFEKLNNEAKGEAGFLSQLTTPMNNALGKWGVSMVLDVKPVTPEDIVKNQIAHAFRDHSFDGDLSIDKFGHGFQRSVIYELIRLAPSLQESKQAEKKVFDPAYTLILFEEPEAFLHPNQQENMAFSLRQLGKEPDQQVLLTTHSPIFAGKAASDLKQIIRLCRSGGVSKVHQISENDLNELLTGGKKLIDALDAFVKDPNVDEGKKKKARNLVAAFPTEEVAAQEDCFRYQLWLDSERASAFFAEKVVICEGASEKALFNYLLENQWSDLRRGSVFVLDALGKYNFHRFIMLFEAFGIPHAVFLDGDANRNEHEAINNLVHSLCGSHRLGIFQFPDDLEGFLGTTKPGGDRGDKKPIEILKALADNTIDTVKLLALRTVFATTCCIEPTPGDEINAVKTTADEAVA</sequence>
<name>A0A060DHL8_9PROT</name>
<feature type="domain" description="Endonuclease GajA/Old nuclease/RecF-like AAA" evidence="1">
    <location>
        <begin position="1"/>
        <end position="115"/>
    </location>
</feature>
<evidence type="ECO:0000259" key="2">
    <source>
        <dbReference type="Pfam" id="PF20469"/>
    </source>
</evidence>
<dbReference type="Proteomes" id="UP000027186">
    <property type="component" value="Chromosome"/>
</dbReference>
<dbReference type="PANTHER" id="PTHR43581:SF4">
    <property type="entry name" value="ATP_GTP PHOSPHATASE"/>
    <property type="match status" value="1"/>
</dbReference>
<evidence type="ECO:0000313" key="4">
    <source>
        <dbReference type="Proteomes" id="UP000027186"/>
    </source>
</evidence>
<protein>
    <recommendedName>
        <fullName evidence="5">ATP-dependent endonuclease</fullName>
    </recommendedName>
</protein>